<dbReference type="EMBL" id="CAEZXM010000056">
    <property type="protein sequence ID" value="CAB4684726.1"/>
    <property type="molecule type" value="Genomic_DNA"/>
</dbReference>
<sequence length="425" mass="46495">MTEVDVLVIGAGLAGLRAGVDLADAGRDVVVVEARDRVGGRVWSHAFDNGQWCERGAEFIDTDHAVVLDLVTELGLRLTDVRSGHNDETRWLDVSGRTAPFALHHSLLGELERWHEAIGVLAAAVNADDPYLSPRAAELDALRLSDIVNELQLSPMARVVVGREVRSEFMLGPDEISQLMAGWMTALHLRSGEGREAYRIEGGNDLLAHGLAAKLGERVRLSLPVDRIDPDTGEVFFVNGDIVRANHLIVTVPLPVLGRMWADMPHELAAVSYGIGGKVSVQTTRRIWNDHGCDGTVITERAWGQMWETSEDQPGDSGVLTILLTSHDGAALAALPDTTNRVIDETDRLFPGFKAMSGERVQTDWTNDRYSLGCYATFGPNEFMRAWPLMQRRYGRMVLAGEHTDACAGFMEGALRSGRRAAALV</sequence>
<comment type="cofactor">
    <cofactor evidence="1">
        <name>FAD</name>
        <dbReference type="ChEBI" id="CHEBI:57692"/>
    </cofactor>
</comment>
<keyword evidence="3" id="KW-0560">Oxidoreductase</keyword>
<dbReference type="InterPro" id="IPR002937">
    <property type="entry name" value="Amino_oxidase"/>
</dbReference>
<gene>
    <name evidence="5" type="ORF">UFOPK2366_00424</name>
</gene>
<dbReference type="InterPro" id="IPR050703">
    <property type="entry name" value="Flavin_MAO"/>
</dbReference>
<organism evidence="5">
    <name type="scientific">freshwater metagenome</name>
    <dbReference type="NCBI Taxonomy" id="449393"/>
    <lineage>
        <taxon>unclassified sequences</taxon>
        <taxon>metagenomes</taxon>
        <taxon>ecological metagenomes</taxon>
    </lineage>
</organism>
<feature type="domain" description="Amine oxidase" evidence="4">
    <location>
        <begin position="13"/>
        <end position="425"/>
    </location>
</feature>
<dbReference type="PANTHER" id="PTHR43563:SF1">
    <property type="entry name" value="AMINE OXIDASE [FLAVIN-CONTAINING] B"/>
    <property type="match status" value="1"/>
</dbReference>
<dbReference type="SUPFAM" id="SSF54373">
    <property type="entry name" value="FAD-linked reductases, C-terminal domain"/>
    <property type="match status" value="1"/>
</dbReference>
<dbReference type="PANTHER" id="PTHR43563">
    <property type="entry name" value="AMINE OXIDASE"/>
    <property type="match status" value="1"/>
</dbReference>
<dbReference type="AlphaFoldDB" id="A0A6J6NF13"/>
<dbReference type="InterPro" id="IPR001613">
    <property type="entry name" value="Flavin_amine_oxidase"/>
</dbReference>
<evidence type="ECO:0000256" key="1">
    <source>
        <dbReference type="ARBA" id="ARBA00001974"/>
    </source>
</evidence>
<name>A0A6J6NF13_9ZZZZ</name>
<evidence type="ECO:0000313" key="5">
    <source>
        <dbReference type="EMBL" id="CAB4684726.1"/>
    </source>
</evidence>
<evidence type="ECO:0000256" key="2">
    <source>
        <dbReference type="ARBA" id="ARBA00005995"/>
    </source>
</evidence>
<dbReference type="GO" id="GO:0016491">
    <property type="term" value="F:oxidoreductase activity"/>
    <property type="evidence" value="ECO:0007669"/>
    <property type="project" value="UniProtKB-KW"/>
</dbReference>
<dbReference type="InterPro" id="IPR036188">
    <property type="entry name" value="FAD/NAD-bd_sf"/>
</dbReference>
<reference evidence="5" key="1">
    <citation type="submission" date="2020-05" db="EMBL/GenBank/DDBJ databases">
        <authorList>
            <person name="Chiriac C."/>
            <person name="Salcher M."/>
            <person name="Ghai R."/>
            <person name="Kavagutti S V."/>
        </authorList>
    </citation>
    <scope>NUCLEOTIDE SEQUENCE</scope>
</reference>
<dbReference type="PRINTS" id="PR00757">
    <property type="entry name" value="AMINEOXDASEF"/>
</dbReference>
<dbReference type="Gene3D" id="3.50.50.60">
    <property type="entry name" value="FAD/NAD(P)-binding domain"/>
    <property type="match status" value="1"/>
</dbReference>
<accession>A0A6J6NF13</accession>
<comment type="similarity">
    <text evidence="2">Belongs to the flavin monoamine oxidase family.</text>
</comment>
<evidence type="ECO:0000259" key="4">
    <source>
        <dbReference type="Pfam" id="PF01593"/>
    </source>
</evidence>
<dbReference type="SUPFAM" id="SSF51905">
    <property type="entry name" value="FAD/NAD(P)-binding domain"/>
    <property type="match status" value="1"/>
</dbReference>
<protein>
    <submittedName>
        <fullName evidence="5">Unannotated protein</fullName>
    </submittedName>
</protein>
<proteinExistence type="inferred from homology"/>
<dbReference type="Pfam" id="PF01593">
    <property type="entry name" value="Amino_oxidase"/>
    <property type="match status" value="1"/>
</dbReference>
<evidence type="ECO:0000256" key="3">
    <source>
        <dbReference type="ARBA" id="ARBA00023002"/>
    </source>
</evidence>